<evidence type="ECO:0000313" key="2">
    <source>
        <dbReference type="Proteomes" id="UP000235371"/>
    </source>
</evidence>
<proteinExistence type="predicted"/>
<dbReference type="EMBL" id="KZ613913">
    <property type="protein sequence ID" value="PMD50648.1"/>
    <property type="molecule type" value="Genomic_DNA"/>
</dbReference>
<keyword evidence="2" id="KW-1185">Reference proteome</keyword>
<protein>
    <submittedName>
        <fullName evidence="1">Uncharacterized protein</fullName>
    </submittedName>
</protein>
<reference evidence="1 2" key="1">
    <citation type="submission" date="2016-04" db="EMBL/GenBank/DDBJ databases">
        <title>A degradative enzymes factory behind the ericoid mycorrhizal symbiosis.</title>
        <authorList>
            <consortium name="DOE Joint Genome Institute"/>
            <person name="Martino E."/>
            <person name="Morin E."/>
            <person name="Grelet G."/>
            <person name="Kuo A."/>
            <person name="Kohler A."/>
            <person name="Daghino S."/>
            <person name="Barry K."/>
            <person name="Choi C."/>
            <person name="Cichocki N."/>
            <person name="Clum A."/>
            <person name="Copeland A."/>
            <person name="Hainaut M."/>
            <person name="Haridas S."/>
            <person name="Labutti K."/>
            <person name="Lindquist E."/>
            <person name="Lipzen A."/>
            <person name="Khouja H.-R."/>
            <person name="Murat C."/>
            <person name="Ohm R."/>
            <person name="Olson A."/>
            <person name="Spatafora J."/>
            <person name="Veneault-Fourrey C."/>
            <person name="Henrissat B."/>
            <person name="Grigoriev I."/>
            <person name="Martin F."/>
            <person name="Perotto S."/>
        </authorList>
    </citation>
    <scope>NUCLEOTIDE SEQUENCE [LARGE SCALE GENOMIC DNA]</scope>
    <source>
        <strain evidence="1 2">E</strain>
    </source>
</reference>
<sequence length="76" mass="8623">GHRFFSTVEGRIGLGPLGIKPGDDVCVLLNGPIPFIFRQKEAKDNFEHVGHAYMYRIMYGEALEKHSDEESVFLLE</sequence>
<dbReference type="RefSeq" id="XP_024727552.1">
    <property type="nucleotide sequence ID" value="XM_024876331.1"/>
</dbReference>
<feature type="non-terminal residue" evidence="1">
    <location>
        <position position="1"/>
    </location>
</feature>
<organism evidence="1 2">
    <name type="scientific">Hyaloscypha bicolor E</name>
    <dbReference type="NCBI Taxonomy" id="1095630"/>
    <lineage>
        <taxon>Eukaryota</taxon>
        <taxon>Fungi</taxon>
        <taxon>Dikarya</taxon>
        <taxon>Ascomycota</taxon>
        <taxon>Pezizomycotina</taxon>
        <taxon>Leotiomycetes</taxon>
        <taxon>Helotiales</taxon>
        <taxon>Hyaloscyphaceae</taxon>
        <taxon>Hyaloscypha</taxon>
        <taxon>Hyaloscypha bicolor</taxon>
    </lineage>
</organism>
<dbReference type="InParanoid" id="A0A2J6SIQ4"/>
<dbReference type="GeneID" id="36584410"/>
<gene>
    <name evidence="1" type="ORF">K444DRAFT_547827</name>
</gene>
<accession>A0A2J6SIQ4</accession>
<name>A0A2J6SIQ4_9HELO</name>
<dbReference type="AlphaFoldDB" id="A0A2J6SIQ4"/>
<dbReference type="Proteomes" id="UP000235371">
    <property type="component" value="Unassembled WGS sequence"/>
</dbReference>
<dbReference type="Pfam" id="PF26639">
    <property type="entry name" value="Het-6_barrel"/>
    <property type="match status" value="1"/>
</dbReference>
<evidence type="ECO:0000313" key="1">
    <source>
        <dbReference type="EMBL" id="PMD50648.1"/>
    </source>
</evidence>
<dbReference type="OrthoDB" id="2157530at2759"/>